<dbReference type="Gene3D" id="3.40.630.30">
    <property type="match status" value="1"/>
</dbReference>
<dbReference type="InterPro" id="IPR003781">
    <property type="entry name" value="CoA-bd"/>
</dbReference>
<evidence type="ECO:0000256" key="1">
    <source>
        <dbReference type="SAM" id="MobiDB-lite"/>
    </source>
</evidence>
<dbReference type="InterPro" id="IPR016102">
    <property type="entry name" value="Succinyl-CoA_synth-like"/>
</dbReference>
<name>A0ABZ1BSE7_9FIRM</name>
<dbReference type="Gene3D" id="3.40.50.720">
    <property type="entry name" value="NAD(P)-binding Rossmann-like Domain"/>
    <property type="match status" value="1"/>
</dbReference>
<reference evidence="4" key="1">
    <citation type="submission" date="2023-12" db="EMBL/GenBank/DDBJ databases">
        <title>Novel isolates from deep terrestrial aquifers shed light on the physiology and ecology of the class Limnochordia.</title>
        <authorList>
            <person name="Karnachuk O.V."/>
            <person name="Lukina A.P."/>
            <person name="Avakyan M.R."/>
            <person name="Kadnikov V."/>
            <person name="Begmatov S."/>
            <person name="Beletsky A.V."/>
            <person name="Mardanov A.V."/>
            <person name="Ravin N.V."/>
        </authorList>
    </citation>
    <scope>NUCLEOTIDE SEQUENCE [LARGE SCALE GENOMIC DNA]</scope>
    <source>
        <strain evidence="4">LN</strain>
    </source>
</reference>
<sequence>MWRVIPQARGFREHALLRDGSWVLLRVAGPDDAPAVRDLLERVSPASRRLRFLGGVGQVSLAWVEELCQPPDRDRACLLAVWGEGEAARVVGVGNYVALPGRNTAEVAFLVDDAFQGRGIGTLLLERLAGMAAGQGLVGFEADVLAENRLMVEVFQRSGFQVRQALEGGTLHVEFPVSGSAAAWERAELRERIATANSLVPLLRPRAVAVIGASRDPDSVGGMVFRYALAAGFTGTIYPVNREASSVHGVRAYPSVESLPEPVDLAIVAVPADEAIGVARACVRAGTRALVVLTAGFAESGPEGAARQRELVETVRAWGARMLGPNCMGLINTDPRVRLNASLAPELAPRGRIGFFSHSGALGLAILSYAAERGLGFSTFVSAGNRADVSGNDLLAYWDEDPETDLVMLYLETFGNPRRFARLARRVSARKPVLCVKSARSSAGSRAAAAHIGATAQGDVEVDALFRQAGVIRADTLEEMFDVAVLLAHQPLPGGRGVAIVSNSGGVATICADACEGRGLSLSGPGVVDLGPLSGASAYERAVLEALSDPSVDAVIAIFACVAGCDPDAVARAIRRRRRGPSGGPGWPNRCCCVGWASRGPCRWPGTSAPSPPTGFPSRRPSRWRGPPSTRRTVAGLPAVPSSSTTWTPAVRVVWWRGGWRGPATGRWSRTRRGSAT</sequence>
<evidence type="ECO:0000313" key="4">
    <source>
        <dbReference type="Proteomes" id="UP001333102"/>
    </source>
</evidence>
<dbReference type="SUPFAM" id="SSF52210">
    <property type="entry name" value="Succinyl-CoA synthetase domains"/>
    <property type="match status" value="2"/>
</dbReference>
<dbReference type="EC" id="2.3.1.-" evidence="3"/>
<gene>
    <name evidence="3" type="ORF">VLY81_05120</name>
</gene>
<dbReference type="PANTHER" id="PTHR42793:SF1">
    <property type="entry name" value="PEPTIDYL-LYSINE N-ACETYLTRANSFERASE PATZ"/>
    <property type="match status" value="1"/>
</dbReference>
<dbReference type="EMBL" id="CP141614">
    <property type="protein sequence ID" value="WRP15548.1"/>
    <property type="molecule type" value="Genomic_DNA"/>
</dbReference>
<evidence type="ECO:0000259" key="2">
    <source>
        <dbReference type="PROSITE" id="PS51186"/>
    </source>
</evidence>
<dbReference type="Gene3D" id="3.40.50.261">
    <property type="entry name" value="Succinyl-CoA synthetase domains"/>
    <property type="match status" value="2"/>
</dbReference>
<dbReference type="PANTHER" id="PTHR42793">
    <property type="entry name" value="COA BINDING DOMAIN CONTAINING PROTEIN"/>
    <property type="match status" value="1"/>
</dbReference>
<dbReference type="CDD" id="cd04301">
    <property type="entry name" value="NAT_SF"/>
    <property type="match status" value="1"/>
</dbReference>
<dbReference type="InterPro" id="IPR036291">
    <property type="entry name" value="NAD(P)-bd_dom_sf"/>
</dbReference>
<dbReference type="RefSeq" id="WP_324669954.1">
    <property type="nucleotide sequence ID" value="NZ_CP141614.1"/>
</dbReference>
<dbReference type="SMART" id="SM00881">
    <property type="entry name" value="CoA_binding"/>
    <property type="match status" value="1"/>
</dbReference>
<keyword evidence="3" id="KW-0808">Transferase</keyword>
<dbReference type="SUPFAM" id="SSF55729">
    <property type="entry name" value="Acyl-CoA N-acyltransferases (Nat)"/>
    <property type="match status" value="1"/>
</dbReference>
<proteinExistence type="predicted"/>
<feature type="region of interest" description="Disordered" evidence="1">
    <location>
        <begin position="605"/>
        <end position="642"/>
    </location>
</feature>
<protein>
    <submittedName>
        <fullName evidence="3">GNAT family N-acetyltransferase</fullName>
        <ecNumber evidence="3">2.3.1.-</ecNumber>
    </submittedName>
</protein>
<dbReference type="InterPro" id="IPR032875">
    <property type="entry name" value="Succ_CoA_lig_flav_dom"/>
</dbReference>
<dbReference type="InterPro" id="IPR016181">
    <property type="entry name" value="Acyl_CoA_acyltransferase"/>
</dbReference>
<keyword evidence="4" id="KW-1185">Reference proteome</keyword>
<dbReference type="GO" id="GO:0016746">
    <property type="term" value="F:acyltransferase activity"/>
    <property type="evidence" value="ECO:0007669"/>
    <property type="project" value="UniProtKB-KW"/>
</dbReference>
<feature type="domain" description="N-acetyltransferase" evidence="2">
    <location>
        <begin position="23"/>
        <end position="190"/>
    </location>
</feature>
<dbReference type="Proteomes" id="UP001333102">
    <property type="component" value="Chromosome"/>
</dbReference>
<dbReference type="Pfam" id="PF13380">
    <property type="entry name" value="CoA_binding_2"/>
    <property type="match status" value="1"/>
</dbReference>
<dbReference type="Pfam" id="PF00583">
    <property type="entry name" value="Acetyltransf_1"/>
    <property type="match status" value="1"/>
</dbReference>
<dbReference type="PROSITE" id="PS51186">
    <property type="entry name" value="GNAT"/>
    <property type="match status" value="1"/>
</dbReference>
<keyword evidence="3" id="KW-0012">Acyltransferase</keyword>
<evidence type="ECO:0000313" key="3">
    <source>
        <dbReference type="EMBL" id="WRP15548.1"/>
    </source>
</evidence>
<dbReference type="SUPFAM" id="SSF51735">
    <property type="entry name" value="NAD(P)-binding Rossmann-fold domains"/>
    <property type="match status" value="1"/>
</dbReference>
<organism evidence="3 4">
    <name type="scientific">Geochorda subterranea</name>
    <dbReference type="NCBI Taxonomy" id="3109564"/>
    <lineage>
        <taxon>Bacteria</taxon>
        <taxon>Bacillati</taxon>
        <taxon>Bacillota</taxon>
        <taxon>Limnochordia</taxon>
        <taxon>Limnochordales</taxon>
        <taxon>Geochordaceae</taxon>
        <taxon>Geochorda</taxon>
    </lineage>
</organism>
<accession>A0ABZ1BSE7</accession>
<dbReference type="Pfam" id="PF13607">
    <property type="entry name" value="Succ_CoA_lig"/>
    <property type="match status" value="1"/>
</dbReference>
<dbReference type="InterPro" id="IPR000182">
    <property type="entry name" value="GNAT_dom"/>
</dbReference>